<accession>A0A5J5AEV8</accession>
<gene>
    <name evidence="1" type="ORF">F0562_036103</name>
</gene>
<keyword evidence="2" id="KW-1185">Reference proteome</keyword>
<reference evidence="1 2" key="1">
    <citation type="submission" date="2019-09" db="EMBL/GenBank/DDBJ databases">
        <title>A chromosome-level genome assembly of the Chinese tupelo Nyssa sinensis.</title>
        <authorList>
            <person name="Yang X."/>
            <person name="Kang M."/>
            <person name="Yang Y."/>
            <person name="Xiong H."/>
            <person name="Wang M."/>
            <person name="Zhang Z."/>
            <person name="Wang Z."/>
            <person name="Wu H."/>
            <person name="Ma T."/>
            <person name="Liu J."/>
            <person name="Xi Z."/>
        </authorList>
    </citation>
    <scope>NUCLEOTIDE SEQUENCE [LARGE SCALE GENOMIC DNA]</scope>
    <source>
        <strain evidence="1">J267</strain>
        <tissue evidence="1">Leaf</tissue>
    </source>
</reference>
<organism evidence="1 2">
    <name type="scientific">Nyssa sinensis</name>
    <dbReference type="NCBI Taxonomy" id="561372"/>
    <lineage>
        <taxon>Eukaryota</taxon>
        <taxon>Viridiplantae</taxon>
        <taxon>Streptophyta</taxon>
        <taxon>Embryophyta</taxon>
        <taxon>Tracheophyta</taxon>
        <taxon>Spermatophyta</taxon>
        <taxon>Magnoliopsida</taxon>
        <taxon>eudicotyledons</taxon>
        <taxon>Gunneridae</taxon>
        <taxon>Pentapetalae</taxon>
        <taxon>asterids</taxon>
        <taxon>Cornales</taxon>
        <taxon>Nyssaceae</taxon>
        <taxon>Nyssa</taxon>
    </lineage>
</organism>
<proteinExistence type="predicted"/>
<dbReference type="AlphaFoldDB" id="A0A5J5AEV8"/>
<name>A0A5J5AEV8_9ASTE</name>
<dbReference type="EMBL" id="CM018045">
    <property type="protein sequence ID" value="KAA8528748.1"/>
    <property type="molecule type" value="Genomic_DNA"/>
</dbReference>
<protein>
    <submittedName>
        <fullName evidence="1">Uncharacterized protein</fullName>
    </submittedName>
</protein>
<evidence type="ECO:0000313" key="2">
    <source>
        <dbReference type="Proteomes" id="UP000325577"/>
    </source>
</evidence>
<sequence>MSRKGRKKFDWGSVKYATCQPNNSFQTGTGRNDLGRIASHKGNTKIMIIPALDIFKEDWVHSLAPPRRFRDLCTHKLLNFS</sequence>
<evidence type="ECO:0000313" key="1">
    <source>
        <dbReference type="EMBL" id="KAA8528748.1"/>
    </source>
</evidence>
<dbReference type="Proteomes" id="UP000325577">
    <property type="component" value="Linkage Group LG21"/>
</dbReference>